<proteinExistence type="predicted"/>
<accession>A0A6C0BHI1</accession>
<organism evidence="1">
    <name type="scientific">viral metagenome</name>
    <dbReference type="NCBI Taxonomy" id="1070528"/>
    <lineage>
        <taxon>unclassified sequences</taxon>
        <taxon>metagenomes</taxon>
        <taxon>organismal metagenomes</taxon>
    </lineage>
</organism>
<evidence type="ECO:0000313" key="1">
    <source>
        <dbReference type="EMBL" id="QHS91184.1"/>
    </source>
</evidence>
<sequence length="882" mass="97542">MFARLQEAFAGKQDGTQPTFLNTQDVYFKSLKHIIPSATSGLPLNDSIQTLDPLGLDYQTPVVPYPNDIFMTTPSAEHTSNATRCAGSSIDQLLAIRNPSATNGYGCGWMYTPPVKGSSQAVVSQGFYGNANGPFPNMKHPEYKKWFFNLEQAKRQILMDKCNAMTSCKDLAKDEFSSNCAWCEDRNQGIPVDINGRLLYSNDPMGNCSANNLYTSASKCPEPTVASQVDTDQDCQLINGQLPVTCLRKQIRAAGCGDGGALSLALASATPTNYIENLPESDAVKIYNRHVSPPFNTDIFKLGKTTVDAVMREVRTLAGNMQQPPTSAIGAASRDLCIQRGALQRYDICNEYSDSASPPFLLECVQKIFLSMGGLGKGTMYPTTSNLTFYNTKGSLGAVRQYIQSIIERTQSTNYTVQRDAMMELLGVTPDELIKRVPYTQGVESFWFVPTPGVPIKSGRIMPINGFLKRTIDTKIINLEAGPSRVSQLSGAGFGCMVQLTDVRTPDDFKTTFQVTVDDGFFIAVNQPADIDKKTFDRVNADEPGLFQNIGLQGPTTYISQQPCTFYSSSPNIMKIYFEDAGGGWNAMKMRPLNGTAQQILTPSHFSLTCEKNAPFLTFEVNRSSTFEELRNPGIFSQFCRFTNLTPFNRTDDRSKVPGKKGFVRLNSASSCMSLRNIAFQSWRAMTVAVRFNTMPVRATFFSMASGQPGSGPYCCMIATPSGNGRMKMHFEYRNPSVGGNKHLSVPEWEFSLNVWYLFTIVNVDTGLFILAQSIDEIVRSGNLGAAKFVDLAWTGWGSWGSKFYGTNATWNPAPGQPREACDVGFGTALYPGYSSMYVDTNFNYDIAWVHYFDQQIRGDEIKKDAACEWVYTQFPRSLNSY</sequence>
<name>A0A6C0BHI1_9ZZZZ</name>
<reference evidence="1" key="1">
    <citation type="journal article" date="2020" name="Nature">
        <title>Giant virus diversity and host interactions through global metagenomics.</title>
        <authorList>
            <person name="Schulz F."/>
            <person name="Roux S."/>
            <person name="Paez-Espino D."/>
            <person name="Jungbluth S."/>
            <person name="Walsh D.A."/>
            <person name="Denef V.J."/>
            <person name="McMahon K.D."/>
            <person name="Konstantinidis K.T."/>
            <person name="Eloe-Fadrosh E.A."/>
            <person name="Kyrpides N.C."/>
            <person name="Woyke T."/>
        </authorList>
    </citation>
    <scope>NUCLEOTIDE SEQUENCE</scope>
    <source>
        <strain evidence="1">GVMAG-M-3300013004-44</strain>
    </source>
</reference>
<protein>
    <submittedName>
        <fullName evidence="1">Uncharacterized protein</fullName>
    </submittedName>
</protein>
<dbReference type="EMBL" id="MN739156">
    <property type="protein sequence ID" value="QHS91184.1"/>
    <property type="molecule type" value="Genomic_DNA"/>
</dbReference>
<dbReference type="AlphaFoldDB" id="A0A6C0BHI1"/>